<keyword evidence="2 5" id="KW-0812">Transmembrane</keyword>
<comment type="caution">
    <text evidence="6">The sequence shown here is derived from an EMBL/GenBank/DDBJ whole genome shotgun (WGS) entry which is preliminary data.</text>
</comment>
<evidence type="ECO:0000256" key="5">
    <source>
        <dbReference type="SAM" id="Phobius"/>
    </source>
</evidence>
<evidence type="ECO:0000313" key="6">
    <source>
        <dbReference type="EMBL" id="CAF1216176.1"/>
    </source>
</evidence>
<evidence type="ECO:0000256" key="4">
    <source>
        <dbReference type="ARBA" id="ARBA00023136"/>
    </source>
</evidence>
<proteinExistence type="predicted"/>
<dbReference type="OrthoDB" id="200954at2759"/>
<feature type="transmembrane region" description="Helical" evidence="5">
    <location>
        <begin position="258"/>
        <end position="276"/>
    </location>
</feature>
<feature type="transmembrane region" description="Helical" evidence="5">
    <location>
        <begin position="319"/>
        <end position="336"/>
    </location>
</feature>
<dbReference type="AlphaFoldDB" id="A0A814XPQ0"/>
<dbReference type="PANTHER" id="PTHR16950:SF16">
    <property type="entry name" value="ZINC TRANSPORTER ZIP13"/>
    <property type="match status" value="1"/>
</dbReference>
<evidence type="ECO:0000313" key="7">
    <source>
        <dbReference type="Proteomes" id="UP000663834"/>
    </source>
</evidence>
<evidence type="ECO:0000256" key="1">
    <source>
        <dbReference type="ARBA" id="ARBA00004141"/>
    </source>
</evidence>
<dbReference type="Proteomes" id="UP000663834">
    <property type="component" value="Unassembled WGS sequence"/>
</dbReference>
<sequence length="337" mass="37141">MSASATTTTNNDAFNNFIQENEEQEKIHKDRLVNRRSSFVPRQISLSQRQATPGEIILVLLPYIILLIDIFIFFLLRVGATAVGCIGLLPIFIVPNEQTKKDKPYLELLLSVAVGSQLADVFLHLLPEAFAHPHASSVNIGLWTLTGLFVFFLIEQIFPDDEDDSSNETVKQNQLSKNENEILMLGERKIKTTGYLNLLANFIDNLTHGAAIGGGFAVNSLVGMTTLLGIAIHEIPHEMGDFAILLRSGFDRWEATKAQLVTGLGGILGASMALYYSNSVHSTLWVLPFTSGGFLYVALVKTVPDLLKENDLIHSCRQFVGILAGLCLIYFSVLYIG</sequence>
<keyword evidence="4 5" id="KW-0472">Membrane</keyword>
<comment type="subcellular location">
    <subcellularLocation>
        <location evidence="1">Membrane</location>
        <topology evidence="1">Multi-pass membrane protein</topology>
    </subcellularLocation>
</comment>
<dbReference type="GO" id="GO:0016020">
    <property type="term" value="C:membrane"/>
    <property type="evidence" value="ECO:0007669"/>
    <property type="project" value="UniProtKB-SubCell"/>
</dbReference>
<protein>
    <submittedName>
        <fullName evidence="6">Uncharacterized protein</fullName>
    </submittedName>
</protein>
<reference evidence="6" key="1">
    <citation type="submission" date="2021-02" db="EMBL/GenBank/DDBJ databases">
        <authorList>
            <person name="Nowell W R."/>
        </authorList>
    </citation>
    <scope>NUCLEOTIDE SEQUENCE</scope>
</reference>
<gene>
    <name evidence="6" type="ORF">KQP761_LOCUS578</name>
</gene>
<keyword evidence="3 5" id="KW-1133">Transmembrane helix</keyword>
<dbReference type="InterPro" id="IPR003689">
    <property type="entry name" value="ZIP"/>
</dbReference>
<evidence type="ECO:0000256" key="2">
    <source>
        <dbReference type="ARBA" id="ARBA00022692"/>
    </source>
</evidence>
<feature type="transmembrane region" description="Helical" evidence="5">
    <location>
        <begin position="282"/>
        <end position="299"/>
    </location>
</feature>
<feature type="transmembrane region" description="Helical" evidence="5">
    <location>
        <begin position="63"/>
        <end position="93"/>
    </location>
</feature>
<organism evidence="6 7">
    <name type="scientific">Rotaria magnacalcarata</name>
    <dbReference type="NCBI Taxonomy" id="392030"/>
    <lineage>
        <taxon>Eukaryota</taxon>
        <taxon>Metazoa</taxon>
        <taxon>Spiralia</taxon>
        <taxon>Gnathifera</taxon>
        <taxon>Rotifera</taxon>
        <taxon>Eurotatoria</taxon>
        <taxon>Bdelloidea</taxon>
        <taxon>Philodinida</taxon>
        <taxon>Philodinidae</taxon>
        <taxon>Rotaria</taxon>
    </lineage>
</organism>
<dbReference type="GO" id="GO:0005385">
    <property type="term" value="F:zinc ion transmembrane transporter activity"/>
    <property type="evidence" value="ECO:0007669"/>
    <property type="project" value="TreeGrafter"/>
</dbReference>
<dbReference type="EMBL" id="CAJNOW010000038">
    <property type="protein sequence ID" value="CAF1216176.1"/>
    <property type="molecule type" value="Genomic_DNA"/>
</dbReference>
<dbReference type="Pfam" id="PF02535">
    <property type="entry name" value="Zip"/>
    <property type="match status" value="1"/>
</dbReference>
<dbReference type="GO" id="GO:0006882">
    <property type="term" value="P:intracellular zinc ion homeostasis"/>
    <property type="evidence" value="ECO:0007669"/>
    <property type="project" value="TreeGrafter"/>
</dbReference>
<accession>A0A814XPQ0</accession>
<name>A0A814XPQ0_9BILA</name>
<dbReference type="PANTHER" id="PTHR16950">
    <property type="entry name" value="ZINC TRANSPORTER SLC39A7 HISTIDINE-RICH MEMBRANE PROTEIN KE4"/>
    <property type="match status" value="1"/>
</dbReference>
<evidence type="ECO:0000256" key="3">
    <source>
        <dbReference type="ARBA" id="ARBA00022989"/>
    </source>
</evidence>